<dbReference type="AlphaFoldDB" id="D2VCG6"/>
<reference evidence="3 4" key="1">
    <citation type="journal article" date="2010" name="Cell">
        <title>The genome of Naegleria gruberi illuminates early eukaryotic versatility.</title>
        <authorList>
            <person name="Fritz-Laylin L.K."/>
            <person name="Prochnik S.E."/>
            <person name="Ginger M.L."/>
            <person name="Dacks J.B."/>
            <person name="Carpenter M.L."/>
            <person name="Field M.C."/>
            <person name="Kuo A."/>
            <person name="Paredez A."/>
            <person name="Chapman J."/>
            <person name="Pham J."/>
            <person name="Shu S."/>
            <person name="Neupane R."/>
            <person name="Cipriano M."/>
            <person name="Mancuso J."/>
            <person name="Tu H."/>
            <person name="Salamov A."/>
            <person name="Lindquist E."/>
            <person name="Shapiro H."/>
            <person name="Lucas S."/>
            <person name="Grigoriev I.V."/>
            <person name="Cande W.Z."/>
            <person name="Fulton C."/>
            <person name="Rokhsar D.S."/>
            <person name="Dawson S.C."/>
        </authorList>
    </citation>
    <scope>NUCLEOTIDE SEQUENCE [LARGE SCALE GENOMIC DNA]</scope>
    <source>
        <strain evidence="3 4">NEG-M</strain>
    </source>
</reference>
<evidence type="ECO:0000313" key="3">
    <source>
        <dbReference type="EMBL" id="EFC45415.1"/>
    </source>
</evidence>
<dbReference type="eggNOG" id="ENOG502S4MB">
    <property type="taxonomic scope" value="Eukaryota"/>
</dbReference>
<dbReference type="Pfam" id="PF00149">
    <property type="entry name" value="Metallophos"/>
    <property type="match status" value="1"/>
</dbReference>
<dbReference type="PANTHER" id="PTHR31302">
    <property type="entry name" value="TRANSMEMBRANE PROTEIN WITH METALLOPHOSPHOESTERASE DOMAIN-RELATED"/>
    <property type="match status" value="1"/>
</dbReference>
<keyword evidence="1" id="KW-0472">Membrane</keyword>
<dbReference type="VEuPathDB" id="AmoebaDB:NAEGRDRAFT_79432"/>
<keyword evidence="1" id="KW-0812">Transmembrane</keyword>
<dbReference type="OrthoDB" id="17780at2759"/>
<dbReference type="InParanoid" id="D2VCG6"/>
<feature type="transmembrane region" description="Helical" evidence="1">
    <location>
        <begin position="22"/>
        <end position="41"/>
    </location>
</feature>
<protein>
    <submittedName>
        <fullName evidence="3">Phosphohydrolase</fullName>
    </submittedName>
</protein>
<dbReference type="InterPro" id="IPR004843">
    <property type="entry name" value="Calcineurin-like_PHP"/>
</dbReference>
<feature type="transmembrane region" description="Helical" evidence="1">
    <location>
        <begin position="76"/>
        <end position="97"/>
    </location>
</feature>
<organism evidence="4">
    <name type="scientific">Naegleria gruberi</name>
    <name type="common">Amoeba</name>
    <dbReference type="NCBI Taxonomy" id="5762"/>
    <lineage>
        <taxon>Eukaryota</taxon>
        <taxon>Discoba</taxon>
        <taxon>Heterolobosea</taxon>
        <taxon>Tetramitia</taxon>
        <taxon>Eutetramitia</taxon>
        <taxon>Vahlkampfiidae</taxon>
        <taxon>Naegleria</taxon>
    </lineage>
</organism>
<dbReference type="SUPFAM" id="SSF56300">
    <property type="entry name" value="Metallo-dependent phosphatases"/>
    <property type="match status" value="1"/>
</dbReference>
<dbReference type="OMA" id="HSLMANG"/>
<dbReference type="EMBL" id="GG738863">
    <property type="protein sequence ID" value="EFC45415.1"/>
    <property type="molecule type" value="Genomic_DNA"/>
</dbReference>
<feature type="domain" description="Calcineurin-like phosphoesterase" evidence="2">
    <location>
        <begin position="220"/>
        <end position="401"/>
    </location>
</feature>
<keyword evidence="1" id="KW-1133">Transmembrane helix</keyword>
<dbReference type="Gene3D" id="3.60.21.10">
    <property type="match status" value="1"/>
</dbReference>
<keyword evidence="4" id="KW-1185">Reference proteome</keyword>
<dbReference type="PANTHER" id="PTHR31302:SF21">
    <property type="entry name" value="CALCINEURIN-LIKE PHOSPHOESTERASE DOMAIN-CONTAINING PROTEIN"/>
    <property type="match status" value="1"/>
</dbReference>
<sequence>MDETNLLSTSSSSSILGWIAEHGSWVFGIQSVLGTAALFLYSRYLMKQKRFSFFYLIFGGIHSLMANGYYNLFGDFPFFSVPIHMYFNSALFLHLFVLTHWKKLKPWWYLASVAFPGYWYLALAFIGSMSVIPYSIATRWVLPLFVNNVNLPLLDAGFNGLVLAISLHALYISVVGPKFGKELVHIDLRKETIDKSSQEDTVIEIDHHDKPLHTDESRVLRIFQITDPHLGTCMSKEKLKSLCQNIVDNRDNIDLVLITGDMETMDTHDDDHSLSEALSPLKQLKGRTIACLGNHDYEVLERVREAYRQNDIILLEDDQAIVEVERLSKIKGEKSLVQVVGSQFSFAGHDSSTRHIQELSKKFPKLSQDIPKLFLIHNPSILSSMSMKDDTDIVFAGHLHGGHIGTRFRRLTFVKVLFKALRLFGSKKIFKVHPPDQGLYGRGSLRLYAHRGTGHYGFPLRIGVSSEYSLLNLYF</sequence>
<dbReference type="Proteomes" id="UP000006671">
    <property type="component" value="Unassembled WGS sequence"/>
</dbReference>
<feature type="transmembrane region" description="Helical" evidence="1">
    <location>
        <begin position="53"/>
        <end position="70"/>
    </location>
</feature>
<evidence type="ECO:0000256" key="1">
    <source>
        <dbReference type="SAM" id="Phobius"/>
    </source>
</evidence>
<dbReference type="InterPro" id="IPR051158">
    <property type="entry name" value="Metallophosphoesterase_sf"/>
</dbReference>
<dbReference type="GeneID" id="8850417"/>
<dbReference type="KEGG" id="ngr:NAEGRDRAFT_79432"/>
<proteinExistence type="predicted"/>
<name>D2VCG6_NAEGR</name>
<keyword evidence="3" id="KW-0378">Hydrolase</keyword>
<dbReference type="InterPro" id="IPR029052">
    <property type="entry name" value="Metallo-depent_PP-like"/>
</dbReference>
<feature type="transmembrane region" description="Helical" evidence="1">
    <location>
        <begin position="118"/>
        <end position="136"/>
    </location>
</feature>
<evidence type="ECO:0000313" key="4">
    <source>
        <dbReference type="Proteomes" id="UP000006671"/>
    </source>
</evidence>
<accession>D2VCG6</accession>
<dbReference type="GO" id="GO:0016787">
    <property type="term" value="F:hydrolase activity"/>
    <property type="evidence" value="ECO:0007669"/>
    <property type="project" value="UniProtKB-KW"/>
</dbReference>
<dbReference type="RefSeq" id="XP_002678159.1">
    <property type="nucleotide sequence ID" value="XM_002678113.1"/>
</dbReference>
<evidence type="ECO:0000259" key="2">
    <source>
        <dbReference type="Pfam" id="PF00149"/>
    </source>
</evidence>
<gene>
    <name evidence="3" type="ORF">NAEGRDRAFT_79432</name>
</gene>